<feature type="compositionally biased region" description="Polar residues" evidence="1">
    <location>
        <begin position="34"/>
        <end position="57"/>
    </location>
</feature>
<feature type="non-terminal residue" evidence="2">
    <location>
        <position position="1"/>
    </location>
</feature>
<organism evidence="2 3">
    <name type="scientific">Mucuna pruriens</name>
    <name type="common">Velvet bean</name>
    <name type="synonym">Dolichos pruriens</name>
    <dbReference type="NCBI Taxonomy" id="157652"/>
    <lineage>
        <taxon>Eukaryota</taxon>
        <taxon>Viridiplantae</taxon>
        <taxon>Streptophyta</taxon>
        <taxon>Embryophyta</taxon>
        <taxon>Tracheophyta</taxon>
        <taxon>Spermatophyta</taxon>
        <taxon>Magnoliopsida</taxon>
        <taxon>eudicotyledons</taxon>
        <taxon>Gunneridae</taxon>
        <taxon>Pentapetalae</taxon>
        <taxon>rosids</taxon>
        <taxon>fabids</taxon>
        <taxon>Fabales</taxon>
        <taxon>Fabaceae</taxon>
        <taxon>Papilionoideae</taxon>
        <taxon>50 kb inversion clade</taxon>
        <taxon>NPAAA clade</taxon>
        <taxon>indigoferoid/millettioid clade</taxon>
        <taxon>Phaseoleae</taxon>
        <taxon>Mucuna</taxon>
    </lineage>
</organism>
<accession>A0A371GQW0</accession>
<feature type="region of interest" description="Disordered" evidence="1">
    <location>
        <begin position="34"/>
        <end position="69"/>
    </location>
</feature>
<sequence length="214" mass="23628">MDKNNSSSTSVCTKIRRALASNPAVRAVQRISSFNQEPKVTKVPPSSKSITNISIQSKPPPHHESGSGAIPIKFDHHSPPKLSENGNSAILSVASERTTKVVAKGEREAHPQHDAPMQGKKHGHGMHSEAQGKKQMDINDHFKDFIQQTRDKMMRSMSIISLAHNNPAAAAPDHEAHGGDNKNESHFSEFIHLARKKLRTTTTARKNNNYLKKE</sequence>
<evidence type="ECO:0000313" key="2">
    <source>
        <dbReference type="EMBL" id="RDX92914.1"/>
    </source>
</evidence>
<proteinExistence type="predicted"/>
<reference evidence="2" key="1">
    <citation type="submission" date="2018-05" db="EMBL/GenBank/DDBJ databases">
        <title>Draft genome of Mucuna pruriens seed.</title>
        <authorList>
            <person name="Nnadi N.E."/>
            <person name="Vos R."/>
            <person name="Hasami M.H."/>
            <person name="Devisetty U.K."/>
            <person name="Aguiy J.C."/>
        </authorList>
    </citation>
    <scope>NUCLEOTIDE SEQUENCE [LARGE SCALE GENOMIC DNA]</scope>
    <source>
        <strain evidence="2">JCA_2017</strain>
    </source>
</reference>
<dbReference type="EMBL" id="QJKJ01004740">
    <property type="protein sequence ID" value="RDX92914.1"/>
    <property type="molecule type" value="Genomic_DNA"/>
</dbReference>
<dbReference type="AlphaFoldDB" id="A0A371GQW0"/>
<feature type="region of interest" description="Disordered" evidence="1">
    <location>
        <begin position="106"/>
        <end position="127"/>
    </location>
</feature>
<evidence type="ECO:0000313" key="3">
    <source>
        <dbReference type="Proteomes" id="UP000257109"/>
    </source>
</evidence>
<dbReference type="OrthoDB" id="1588050at2759"/>
<dbReference type="PANTHER" id="PTHR36746">
    <property type="entry name" value="BNAC04G51760D PROTEIN"/>
    <property type="match status" value="1"/>
</dbReference>
<dbReference type="Proteomes" id="UP000257109">
    <property type="component" value="Unassembled WGS sequence"/>
</dbReference>
<dbReference type="PANTHER" id="PTHR36746:SF5">
    <property type="match status" value="1"/>
</dbReference>
<keyword evidence="3" id="KW-1185">Reference proteome</keyword>
<evidence type="ECO:0000256" key="1">
    <source>
        <dbReference type="SAM" id="MobiDB-lite"/>
    </source>
</evidence>
<protein>
    <submittedName>
        <fullName evidence="2">Uncharacterized protein</fullName>
    </submittedName>
</protein>
<name>A0A371GQW0_MUCPR</name>
<gene>
    <name evidence="2" type="ORF">CR513_24891</name>
</gene>
<comment type="caution">
    <text evidence="2">The sequence shown here is derived from an EMBL/GenBank/DDBJ whole genome shotgun (WGS) entry which is preliminary data.</text>
</comment>